<dbReference type="CDD" id="cd04186">
    <property type="entry name" value="GT_2_like_c"/>
    <property type="match status" value="1"/>
</dbReference>
<dbReference type="OrthoDB" id="9771846at2"/>
<dbReference type="Gene3D" id="3.90.550.10">
    <property type="entry name" value="Spore Coat Polysaccharide Biosynthesis Protein SpsA, Chain A"/>
    <property type="match status" value="1"/>
</dbReference>
<dbReference type="GO" id="GO:0016740">
    <property type="term" value="F:transferase activity"/>
    <property type="evidence" value="ECO:0007669"/>
    <property type="project" value="UniProtKB-KW"/>
</dbReference>
<dbReference type="eggNOG" id="COG1216">
    <property type="taxonomic scope" value="Bacteria"/>
</dbReference>
<dbReference type="SUPFAM" id="SSF53448">
    <property type="entry name" value="Nucleotide-diphospho-sugar transferases"/>
    <property type="match status" value="1"/>
</dbReference>
<keyword evidence="1" id="KW-0808">Transferase</keyword>
<sequence length="332" mass="37208">MEYRLLIVILNYIATEVTLDCLQSLSNCPAVTGGEARVVVWENGTGEQAVATLERAIALNHWEAWAELLISPVNLGFTGGNNRVIERAMLAGDRPEYFLLLNSDTLVTDDSLISLLAFMDNHPQAGIAGSRLLTVNGEHQCSPFRFPGIASEFDRGLKLGVVSRLLSNRAAAMPPPSHETQVDWVSGASMMLRRKMLEQIGLLDEGFFTYFEDVDLCRRAHRSGWGVWYVPASQVIHLEGASSGISSHIAKRRPSFWFAARRRYFLKHHGKWTASLVDALFLVAFATWRLRRRIQRKPETDPVCMLGDFMRNSVFAKGYRLPVVVAPHVKPD</sequence>
<keyword evidence="2" id="KW-1185">Reference proteome</keyword>
<evidence type="ECO:0000313" key="1">
    <source>
        <dbReference type="EMBL" id="AEG02588.1"/>
    </source>
</evidence>
<reference evidence="2" key="3">
    <citation type="submission" date="2011-05" db="EMBL/GenBank/DDBJ databases">
        <title>Complete sequence of Methylomonas methanica MC09.</title>
        <authorList>
            <consortium name="US DOE Joint Genome Institute"/>
            <person name="Lucas S."/>
            <person name="Han J."/>
            <person name="Lapidus A."/>
            <person name="Cheng J.-F."/>
            <person name="Goodwin L."/>
            <person name="Pitluck S."/>
            <person name="Peters L."/>
            <person name="Mikhailova N."/>
            <person name="Teshima H."/>
            <person name="Han C."/>
            <person name="Tapia R."/>
            <person name="Land M."/>
            <person name="Hauser L."/>
            <person name="Kyrpides N."/>
            <person name="Ivanova N."/>
            <person name="Pagani I."/>
            <person name="Stein L."/>
            <person name="Woyke T."/>
        </authorList>
    </citation>
    <scope>NUCLEOTIDE SEQUENCE [LARGE SCALE GENOMIC DNA]</scope>
    <source>
        <strain evidence="2">MC09</strain>
    </source>
</reference>
<dbReference type="InterPro" id="IPR029044">
    <property type="entry name" value="Nucleotide-diphossugar_trans"/>
</dbReference>
<reference key="2">
    <citation type="submission" date="2011-05" db="EMBL/GenBank/DDBJ databases">
        <title>Complete genome sequence of the aerobic marine methanotroph Methylomonas methanica MC09.</title>
        <authorList>
            <person name="Boden R."/>
            <person name="Cunliffe M."/>
            <person name="Scanlan J."/>
            <person name="Moussard H."/>
            <person name="Kits K.D."/>
            <person name="Klotz M."/>
            <person name="Jetten M."/>
            <person name="Vuilleumier S."/>
            <person name="Han J."/>
            <person name="Peters L."/>
            <person name="Mikhailova N."/>
            <person name="Teshima H."/>
            <person name="Tapia R."/>
            <person name="Kyrpides N."/>
            <person name="Ivanova N."/>
            <person name="Pagani I."/>
            <person name="Cheng J.-F."/>
            <person name="Goodwin L."/>
            <person name="Han C."/>
            <person name="Hauser L."/>
            <person name="Land M."/>
            <person name="Lapidus A."/>
            <person name="Lucas S."/>
            <person name="Pitluck S."/>
            <person name="Woyke T."/>
            <person name="Stein L.Y."/>
            <person name="Murrell C."/>
        </authorList>
    </citation>
    <scope>NUCLEOTIDE SEQUENCE</scope>
    <source>
        <strain>MC09</strain>
    </source>
</reference>
<reference evidence="1 2" key="1">
    <citation type="journal article" date="2011" name="J. Bacteriol.">
        <title>Complete Genome Sequence of the Aerobic Marine Methanotroph Methylomonas methanica MC09.</title>
        <authorList>
            <person name="Boden R."/>
            <person name="Cunliffe M."/>
            <person name="Scanlan J."/>
            <person name="Moussard H."/>
            <person name="Kits K.D."/>
            <person name="Klotz M.G."/>
            <person name="Jetten M.S."/>
            <person name="Vuilleumier S."/>
            <person name="Han J."/>
            <person name="Peters L."/>
            <person name="Mikhailova N."/>
            <person name="Teshima H."/>
            <person name="Tapia R."/>
            <person name="Kyrpides N."/>
            <person name="Ivanova N."/>
            <person name="Pagani I."/>
            <person name="Cheng J.F."/>
            <person name="Goodwin L."/>
            <person name="Han C."/>
            <person name="Hauser L."/>
            <person name="Land M.L."/>
            <person name="Lapidus A."/>
            <person name="Lucas S."/>
            <person name="Pitluck S."/>
            <person name="Woyke T."/>
            <person name="Stein L."/>
            <person name="Murrell J.C."/>
        </authorList>
    </citation>
    <scope>NUCLEOTIDE SEQUENCE [LARGE SCALE GENOMIC DNA]</scope>
    <source>
        <strain evidence="1 2">MC09</strain>
    </source>
</reference>
<dbReference type="EMBL" id="CP002738">
    <property type="protein sequence ID" value="AEG02588.1"/>
    <property type="molecule type" value="Genomic_DNA"/>
</dbReference>
<dbReference type="HOGENOM" id="CLU_023845_0_5_6"/>
<protein>
    <submittedName>
        <fullName evidence="1">Glycosyl transferase family 2</fullName>
    </submittedName>
</protein>
<name>G0A245_METMM</name>
<evidence type="ECO:0000313" key="2">
    <source>
        <dbReference type="Proteomes" id="UP000008888"/>
    </source>
</evidence>
<dbReference type="PANTHER" id="PTHR43179">
    <property type="entry name" value="RHAMNOSYLTRANSFERASE WBBL"/>
    <property type="match status" value="1"/>
</dbReference>
<dbReference type="RefSeq" id="WP_013820803.1">
    <property type="nucleotide sequence ID" value="NC_015572.1"/>
</dbReference>
<organism evidence="1 2">
    <name type="scientific">Methylomonas methanica (strain DSM 25384 / MC09)</name>
    <dbReference type="NCBI Taxonomy" id="857087"/>
    <lineage>
        <taxon>Bacteria</taxon>
        <taxon>Pseudomonadati</taxon>
        <taxon>Pseudomonadota</taxon>
        <taxon>Gammaproteobacteria</taxon>
        <taxon>Methylococcales</taxon>
        <taxon>Methylococcaceae</taxon>
        <taxon>Methylomonas</taxon>
    </lineage>
</organism>
<dbReference type="KEGG" id="mmt:Metme_4237"/>
<accession>G0A245</accession>
<proteinExistence type="predicted"/>
<dbReference type="Proteomes" id="UP000008888">
    <property type="component" value="Chromosome"/>
</dbReference>
<dbReference type="PANTHER" id="PTHR43179:SF7">
    <property type="entry name" value="RHAMNOSYLTRANSFERASE WBBL"/>
    <property type="match status" value="1"/>
</dbReference>
<dbReference type="AlphaFoldDB" id="G0A245"/>
<dbReference type="Pfam" id="PF13641">
    <property type="entry name" value="Glyco_tranf_2_3"/>
    <property type="match status" value="1"/>
</dbReference>
<dbReference type="STRING" id="857087.Metme_4237"/>
<gene>
    <name evidence="1" type="ordered locus">Metme_4237</name>
</gene>